<reference evidence="2" key="1">
    <citation type="submission" date="2021-06" db="EMBL/GenBank/DDBJ databases">
        <authorList>
            <consortium name="Wellcome Sanger Institute Data Sharing"/>
        </authorList>
    </citation>
    <scope>NUCLEOTIDE SEQUENCE [LARGE SCALE GENOMIC DNA]</scope>
</reference>
<keyword evidence="1" id="KW-1133">Transmembrane helix</keyword>
<reference evidence="2" key="3">
    <citation type="submission" date="2025-09" db="UniProtKB">
        <authorList>
            <consortium name="Ensembl"/>
        </authorList>
    </citation>
    <scope>IDENTIFICATION</scope>
</reference>
<evidence type="ECO:0008006" key="4">
    <source>
        <dbReference type="Google" id="ProtNLM"/>
    </source>
</evidence>
<feature type="transmembrane region" description="Helical" evidence="1">
    <location>
        <begin position="12"/>
        <end position="44"/>
    </location>
</feature>
<evidence type="ECO:0000256" key="1">
    <source>
        <dbReference type="SAM" id="Phobius"/>
    </source>
</evidence>
<sequence>IIPLHINLLMRILIFLVLSLTIHCTHLLSALLYLEGIILSLFIADLGLNHLHNLNLLQC</sequence>
<dbReference type="AlphaFoldDB" id="A0A8C4S0V1"/>
<evidence type="ECO:0000313" key="2">
    <source>
        <dbReference type="Ensembl" id="ENSECRP00000009613.1"/>
    </source>
</evidence>
<proteinExistence type="predicted"/>
<keyword evidence="1" id="KW-0472">Membrane</keyword>
<organism evidence="2 3">
    <name type="scientific">Erpetoichthys calabaricus</name>
    <name type="common">Rope fish</name>
    <name type="synonym">Calamoichthys calabaricus</name>
    <dbReference type="NCBI Taxonomy" id="27687"/>
    <lineage>
        <taxon>Eukaryota</taxon>
        <taxon>Metazoa</taxon>
        <taxon>Chordata</taxon>
        <taxon>Craniata</taxon>
        <taxon>Vertebrata</taxon>
        <taxon>Euteleostomi</taxon>
        <taxon>Actinopterygii</taxon>
        <taxon>Polypteriformes</taxon>
        <taxon>Polypteridae</taxon>
        <taxon>Erpetoichthys</taxon>
    </lineage>
</organism>
<keyword evidence="3" id="KW-1185">Reference proteome</keyword>
<evidence type="ECO:0000313" key="3">
    <source>
        <dbReference type="Proteomes" id="UP000694620"/>
    </source>
</evidence>
<dbReference type="Ensembl" id="ENSECRT00000009776.1">
    <property type="protein sequence ID" value="ENSECRP00000009613.1"/>
    <property type="gene ID" value="ENSECRG00000006445.1"/>
</dbReference>
<protein>
    <recommendedName>
        <fullName evidence="4">NADH dehydrogenase subunit 4L</fullName>
    </recommendedName>
</protein>
<reference evidence="2" key="2">
    <citation type="submission" date="2025-08" db="UniProtKB">
        <authorList>
            <consortium name="Ensembl"/>
        </authorList>
    </citation>
    <scope>IDENTIFICATION</scope>
</reference>
<name>A0A8C4S0V1_ERPCA</name>
<accession>A0A8C4S0V1</accession>
<keyword evidence="1" id="KW-0812">Transmembrane</keyword>
<dbReference type="Proteomes" id="UP000694620">
    <property type="component" value="Chromosome 8"/>
</dbReference>